<gene>
    <name evidence="9" type="ordered locus">TREPR_0357</name>
</gene>
<comment type="similarity">
    <text evidence="2 7">Belongs to the membrane-bound acyltransferase family.</text>
</comment>
<dbReference type="Proteomes" id="UP000009223">
    <property type="component" value="Chromosome"/>
</dbReference>
<reference evidence="10" key="1">
    <citation type="submission" date="2009-12" db="EMBL/GenBank/DDBJ databases">
        <title>Complete sequence of Treponema primitia strain ZAS-2.</title>
        <authorList>
            <person name="Tetu S.G."/>
            <person name="Matson E."/>
            <person name="Ren Q."/>
            <person name="Seshadri R."/>
            <person name="Elbourne L."/>
            <person name="Hassan K.A."/>
            <person name="Durkin A."/>
            <person name="Radune D."/>
            <person name="Mohamoud Y."/>
            <person name="Shay R."/>
            <person name="Jin S."/>
            <person name="Zhang X."/>
            <person name="Lucey K."/>
            <person name="Ballor N.R."/>
            <person name="Ottesen E."/>
            <person name="Rosenthal R."/>
            <person name="Allen A."/>
            <person name="Leadbetter J.R."/>
            <person name="Paulsen I.T."/>
        </authorList>
    </citation>
    <scope>NUCLEOTIDE SEQUENCE [LARGE SCALE GENOMIC DNA]</scope>
    <source>
        <strain evidence="10">ATCC BAA-887 / DSM 12427 / ZAS-2</strain>
    </source>
</reference>
<feature type="transmembrane region" description="Helical" evidence="8">
    <location>
        <begin position="65"/>
        <end position="87"/>
    </location>
</feature>
<comment type="subcellular location">
    <subcellularLocation>
        <location evidence="1">Cell membrane</location>
        <topology evidence="1">Multi-pass membrane protein</topology>
    </subcellularLocation>
</comment>
<feature type="transmembrane region" description="Helical" evidence="8">
    <location>
        <begin position="331"/>
        <end position="358"/>
    </location>
</feature>
<dbReference type="GO" id="GO:0042121">
    <property type="term" value="P:alginic acid biosynthetic process"/>
    <property type="evidence" value="ECO:0007669"/>
    <property type="project" value="InterPro"/>
</dbReference>
<dbReference type="RefSeq" id="WP_015709648.1">
    <property type="nucleotide sequence ID" value="NC_015578.1"/>
</dbReference>
<sequence length="519" mass="59494">MNFNSWQFLVFFLVVSALYFVIAIFPKRRESAYLSKPIGVIGSNTLSRLLLLTSSLFFYAWWNPVYLGLMLFSVVVTWLSGILMAGATQERRKFILIESLVLNLGILFFFKYYNFFADTVNPLLFKMRLSATFPAFSVLLPVGISFYTFQALGYSIDVFRGTVTAERNFVSYALFVTFFPQLVAGPIERTGNLLPQFKVDHTFNYDRVTSGLKLATWGMFKKVVIADRIAVYVNTVYGEPGVYPAAALLLATFFFTFQIYCDFSGYSDIAIGTARVLGFDLMTNFRRPYFSKSITEFWRCWHISLSTWLKDYIYIPLGGNRKGMFRQKLNLLFTFLLSGLWHGAAWHFVIWGLLHGLFQVIERSIPERVSEGLKKIPVLQMGFTFLLVCLAWIFFRANTTRDAVLIIGKLTTLLAECVEYFALIPKQGIVGTARIAFQLGAKSQGVIHSIMGFGLFNWFFSMILIVILLFGDWWTKVIAETKRVICLPLVIRWAGYYALILAIILNWNVDTSQFIYFTF</sequence>
<name>F5YN25_TREPZ</name>
<dbReference type="InterPro" id="IPR028362">
    <property type="entry name" value="AlgI"/>
</dbReference>
<dbReference type="AlphaFoldDB" id="F5YN25"/>
<feature type="transmembrane region" description="Helical" evidence="8">
    <location>
        <begin position="378"/>
        <end position="395"/>
    </location>
</feature>
<feature type="transmembrane region" description="Helical" evidence="8">
    <location>
        <begin position="6"/>
        <end position="26"/>
    </location>
</feature>
<evidence type="ECO:0000256" key="7">
    <source>
        <dbReference type="PIRNR" id="PIRNR016636"/>
    </source>
</evidence>
<accession>F5YN25</accession>
<evidence type="ECO:0000256" key="1">
    <source>
        <dbReference type="ARBA" id="ARBA00004651"/>
    </source>
</evidence>
<protein>
    <submittedName>
        <fullName evidence="9">Membrane bOund o-acyl transferase, mboat</fullName>
    </submittedName>
</protein>
<keyword evidence="3 7" id="KW-1003">Cell membrane</keyword>
<dbReference type="KEGG" id="tpi:TREPR_0357"/>
<dbReference type="PANTHER" id="PTHR13285">
    <property type="entry name" value="ACYLTRANSFERASE"/>
    <property type="match status" value="1"/>
</dbReference>
<keyword evidence="6 7" id="KW-0472">Membrane</keyword>
<keyword evidence="7 9" id="KW-0808">Transferase</keyword>
<dbReference type="GO" id="GO:0005886">
    <property type="term" value="C:plasma membrane"/>
    <property type="evidence" value="ECO:0007669"/>
    <property type="project" value="UniProtKB-SubCell"/>
</dbReference>
<dbReference type="PIRSF" id="PIRSF500217">
    <property type="entry name" value="AlgI"/>
    <property type="match status" value="1"/>
</dbReference>
<dbReference type="InterPro" id="IPR051085">
    <property type="entry name" value="MB_O-acyltransferase"/>
</dbReference>
<feature type="transmembrane region" description="Helical" evidence="8">
    <location>
        <begin position="169"/>
        <end position="187"/>
    </location>
</feature>
<dbReference type="OrthoDB" id="9805788at2"/>
<evidence type="ECO:0000256" key="6">
    <source>
        <dbReference type="ARBA" id="ARBA00023136"/>
    </source>
</evidence>
<dbReference type="PIRSF" id="PIRSF016636">
    <property type="entry name" value="AlgI_DltB"/>
    <property type="match status" value="1"/>
</dbReference>
<dbReference type="HOGENOM" id="CLU_025255_0_1_12"/>
<evidence type="ECO:0000256" key="2">
    <source>
        <dbReference type="ARBA" id="ARBA00010323"/>
    </source>
</evidence>
<evidence type="ECO:0000313" key="9">
    <source>
        <dbReference type="EMBL" id="AEF85046.1"/>
    </source>
</evidence>
<dbReference type="PANTHER" id="PTHR13285:SF18">
    <property type="entry name" value="PROTEIN-CYSTEINE N-PALMITOYLTRANSFERASE RASP"/>
    <property type="match status" value="1"/>
</dbReference>
<feature type="transmembrane region" description="Helical" evidence="8">
    <location>
        <begin position="450"/>
        <end position="470"/>
    </location>
</feature>
<dbReference type="Pfam" id="PF03062">
    <property type="entry name" value="MBOAT"/>
    <property type="match status" value="1"/>
</dbReference>
<keyword evidence="10" id="KW-1185">Reference proteome</keyword>
<dbReference type="InterPro" id="IPR004299">
    <property type="entry name" value="MBOAT_fam"/>
</dbReference>
<organism evidence="9 10">
    <name type="scientific">Treponema primitia (strain ATCC BAA-887 / DSM 12427 / ZAS-2)</name>
    <dbReference type="NCBI Taxonomy" id="545694"/>
    <lineage>
        <taxon>Bacteria</taxon>
        <taxon>Pseudomonadati</taxon>
        <taxon>Spirochaetota</taxon>
        <taxon>Spirochaetia</taxon>
        <taxon>Spirochaetales</taxon>
        <taxon>Treponemataceae</taxon>
        <taxon>Treponema</taxon>
    </lineage>
</organism>
<proteinExistence type="inferred from homology"/>
<dbReference type="GO" id="GO:0016746">
    <property type="term" value="F:acyltransferase activity"/>
    <property type="evidence" value="ECO:0007669"/>
    <property type="project" value="UniProtKB-KW"/>
</dbReference>
<dbReference type="EMBL" id="CP001843">
    <property type="protein sequence ID" value="AEF85046.1"/>
    <property type="molecule type" value="Genomic_DNA"/>
</dbReference>
<dbReference type="InterPro" id="IPR024194">
    <property type="entry name" value="Ac/AlaTfrase_AlgI/DltB"/>
</dbReference>
<evidence type="ECO:0000256" key="3">
    <source>
        <dbReference type="ARBA" id="ARBA00022475"/>
    </source>
</evidence>
<evidence type="ECO:0000256" key="5">
    <source>
        <dbReference type="ARBA" id="ARBA00022989"/>
    </source>
</evidence>
<reference evidence="9 10" key="2">
    <citation type="journal article" date="2011" name="ISME J.">
        <title>RNA-seq reveals cooperative metabolic interactions between two termite-gut spirochete species in co-culture.</title>
        <authorList>
            <person name="Rosenthal A.Z."/>
            <person name="Matson E.G."/>
            <person name="Eldar A."/>
            <person name="Leadbetter J.R."/>
        </authorList>
    </citation>
    <scope>NUCLEOTIDE SEQUENCE [LARGE SCALE GENOMIC DNA]</scope>
    <source>
        <strain evidence="10">ATCC BAA-887 / DSM 12427 / ZAS-2</strain>
    </source>
</reference>
<dbReference type="STRING" id="545694.TREPR_0357"/>
<keyword evidence="7" id="KW-0012">Acyltransferase</keyword>
<feature type="transmembrane region" description="Helical" evidence="8">
    <location>
        <begin position="133"/>
        <end position="157"/>
    </location>
</feature>
<feature type="transmembrane region" description="Helical" evidence="8">
    <location>
        <begin position="38"/>
        <end position="59"/>
    </location>
</feature>
<evidence type="ECO:0000256" key="8">
    <source>
        <dbReference type="SAM" id="Phobius"/>
    </source>
</evidence>
<feature type="transmembrane region" description="Helical" evidence="8">
    <location>
        <begin position="490"/>
        <end position="509"/>
    </location>
</feature>
<dbReference type="eggNOG" id="COG1696">
    <property type="taxonomic scope" value="Bacteria"/>
</dbReference>
<evidence type="ECO:0000313" key="10">
    <source>
        <dbReference type="Proteomes" id="UP000009223"/>
    </source>
</evidence>
<keyword evidence="5 8" id="KW-1133">Transmembrane helix</keyword>
<keyword evidence="4 8" id="KW-0812">Transmembrane</keyword>
<evidence type="ECO:0000256" key="4">
    <source>
        <dbReference type="ARBA" id="ARBA00022692"/>
    </source>
</evidence>
<feature type="transmembrane region" description="Helical" evidence="8">
    <location>
        <begin position="94"/>
        <end position="113"/>
    </location>
</feature>
<feature type="transmembrane region" description="Helical" evidence="8">
    <location>
        <begin position="242"/>
        <end position="261"/>
    </location>
</feature>